<dbReference type="SUPFAM" id="SSF51735">
    <property type="entry name" value="NAD(P)-binding Rossmann-fold domains"/>
    <property type="match status" value="1"/>
</dbReference>
<dbReference type="EMBL" id="LABZ01000205">
    <property type="protein sequence ID" value="KMO33186.1"/>
    <property type="molecule type" value="Genomic_DNA"/>
</dbReference>
<dbReference type="Proteomes" id="UP000036449">
    <property type="component" value="Unassembled WGS sequence"/>
</dbReference>
<protein>
    <submittedName>
        <fullName evidence="1">Uncharacterized protein</fullName>
    </submittedName>
</protein>
<keyword evidence="2" id="KW-1185">Reference proteome</keyword>
<dbReference type="AlphaFoldDB" id="A0A0J6V2W8"/>
<accession>A0A0J6V2W8</accession>
<comment type="caution">
    <text evidence="1">The sequence shown here is derived from an EMBL/GenBank/DDBJ whole genome shotgun (WGS) entry which is preliminary data.</text>
</comment>
<evidence type="ECO:0000313" key="1">
    <source>
        <dbReference type="EMBL" id="KMO33186.1"/>
    </source>
</evidence>
<organism evidence="1 2">
    <name type="scientific">Methylobacterium tarhaniae</name>
    <dbReference type="NCBI Taxonomy" id="1187852"/>
    <lineage>
        <taxon>Bacteria</taxon>
        <taxon>Pseudomonadati</taxon>
        <taxon>Pseudomonadota</taxon>
        <taxon>Alphaproteobacteria</taxon>
        <taxon>Hyphomicrobiales</taxon>
        <taxon>Methylobacteriaceae</taxon>
        <taxon>Methylobacterium</taxon>
    </lineage>
</organism>
<reference evidence="1 2" key="1">
    <citation type="submission" date="2015-03" db="EMBL/GenBank/DDBJ databases">
        <title>Genome sequencing of Methylobacterium tarhaniae DSM 25844.</title>
        <authorList>
            <person name="Chaudhry V."/>
            <person name="Patil P.B."/>
        </authorList>
    </citation>
    <scope>NUCLEOTIDE SEQUENCE [LARGE SCALE GENOMIC DNA]</scope>
    <source>
        <strain evidence="1 2">DSM 25844</strain>
    </source>
</reference>
<dbReference type="InterPro" id="IPR036291">
    <property type="entry name" value="NAD(P)-bd_dom_sf"/>
</dbReference>
<proteinExistence type="predicted"/>
<dbReference type="Gene3D" id="3.40.50.720">
    <property type="entry name" value="NAD(P)-binding Rossmann-like Domain"/>
    <property type="match status" value="1"/>
</dbReference>
<sequence>MCRPNATKPGLRRGFTDTDIVGDSLERIMATPGRDREVALASLVRHNPQGRLVHPDEVAWLCGAAGAVTGQAVAVAGGEV</sequence>
<dbReference type="PATRIC" id="fig|1187852.3.peg.2859"/>
<gene>
    <name evidence="1" type="ORF">VQ03_25385</name>
</gene>
<name>A0A0J6V2W8_9HYPH</name>
<evidence type="ECO:0000313" key="2">
    <source>
        <dbReference type="Proteomes" id="UP000036449"/>
    </source>
</evidence>